<feature type="region of interest" description="Disordered" evidence="1">
    <location>
        <begin position="1"/>
        <end position="28"/>
    </location>
</feature>
<name>A0ABT1ILY8_9PSEU</name>
<organism evidence="2 3">
    <name type="scientific">Actinokineospora diospyrosa</name>
    <dbReference type="NCBI Taxonomy" id="103728"/>
    <lineage>
        <taxon>Bacteria</taxon>
        <taxon>Bacillati</taxon>
        <taxon>Actinomycetota</taxon>
        <taxon>Actinomycetes</taxon>
        <taxon>Pseudonocardiales</taxon>
        <taxon>Pseudonocardiaceae</taxon>
        <taxon>Actinokineospora</taxon>
    </lineage>
</organism>
<proteinExistence type="predicted"/>
<dbReference type="Proteomes" id="UP001205185">
    <property type="component" value="Unassembled WGS sequence"/>
</dbReference>
<evidence type="ECO:0000313" key="2">
    <source>
        <dbReference type="EMBL" id="MCP2273667.1"/>
    </source>
</evidence>
<keyword evidence="3" id="KW-1185">Reference proteome</keyword>
<comment type="caution">
    <text evidence="2">The sequence shown here is derived from an EMBL/GenBank/DDBJ whole genome shotgun (WGS) entry which is preliminary data.</text>
</comment>
<feature type="compositionally biased region" description="Polar residues" evidence="1">
    <location>
        <begin position="1"/>
        <end position="23"/>
    </location>
</feature>
<evidence type="ECO:0000256" key="1">
    <source>
        <dbReference type="SAM" id="MobiDB-lite"/>
    </source>
</evidence>
<feature type="compositionally biased region" description="Basic and acidic residues" evidence="1">
    <location>
        <begin position="239"/>
        <end position="255"/>
    </location>
</feature>
<protein>
    <submittedName>
        <fullName evidence="2">Uncharacterized protein</fullName>
    </submittedName>
</protein>
<accession>A0ABT1ILY8</accession>
<reference evidence="2 3" key="1">
    <citation type="submission" date="2022-06" db="EMBL/GenBank/DDBJ databases">
        <title>Genomic Encyclopedia of Archaeal and Bacterial Type Strains, Phase II (KMG-II): from individual species to whole genera.</title>
        <authorList>
            <person name="Goeker M."/>
        </authorList>
    </citation>
    <scope>NUCLEOTIDE SEQUENCE [LARGE SCALE GENOMIC DNA]</scope>
    <source>
        <strain evidence="2 3">DSM 44255</strain>
    </source>
</reference>
<dbReference type="EMBL" id="JAMTCO010000018">
    <property type="protein sequence ID" value="MCP2273667.1"/>
    <property type="molecule type" value="Genomic_DNA"/>
</dbReference>
<gene>
    <name evidence="2" type="ORF">LV75_006198</name>
</gene>
<feature type="region of interest" description="Disordered" evidence="1">
    <location>
        <begin position="214"/>
        <end position="264"/>
    </location>
</feature>
<evidence type="ECO:0000313" key="3">
    <source>
        <dbReference type="Proteomes" id="UP001205185"/>
    </source>
</evidence>
<sequence>MPGQPTESALPTRPLDTQTQRCQPSPVRFDPTHLLSPWTLGLCGANLRPVRSAPAHLPSAWTVGLAGARPARWGGLVLRGGTTPVASSAAGPAFGPLLCGSATGVVGAPRKTSSPHRACRIAADLRRCCRQATRRLPEPKAEARIPCPAPPATADVKINLIESPQIHSLPRSTDKPGAPNNALWTAEAVVDNQPPQPAAYKIICRKSPRYTAYRRAPTKRQHRSGPCGQPEPLWTADPRTTDQRTADQRTTDPRTADQWTADPL</sequence>